<keyword evidence="2" id="KW-1185">Reference proteome</keyword>
<protein>
    <submittedName>
        <fullName evidence="1">Uncharacterized protein</fullName>
    </submittedName>
</protein>
<dbReference type="AlphaFoldDB" id="A0A6G0TQ39"/>
<dbReference type="Proteomes" id="UP000475862">
    <property type="component" value="Unassembled WGS sequence"/>
</dbReference>
<accession>A0A6G0TQ39</accession>
<sequence>MVGEKGGLCFNGLNTPQFKFFYNYYKLNLWKISYLYKNFYELYLQNNLQIFMVLTNYCSIFELQIIIKKKIVPMYSYNFLITIRIIYEELCIKFSSILMAKKILSTLQKKIFRKIENFSLFELQPNKKIDLVKNWFCVKIPVFLALSVVIKAKIVKKFQAQIVVKKPFLLKEQKANRIKSLHEASKLQKFKTETEKLELFLADNEEELISFSSEEEYCIDYTSESDSEMLYLQQVLTEYYIILYLQLFTFHLPKYKLNQIL</sequence>
<proteinExistence type="predicted"/>
<organism evidence="1 2">
    <name type="scientific">Aphis glycines</name>
    <name type="common">Soybean aphid</name>
    <dbReference type="NCBI Taxonomy" id="307491"/>
    <lineage>
        <taxon>Eukaryota</taxon>
        <taxon>Metazoa</taxon>
        <taxon>Ecdysozoa</taxon>
        <taxon>Arthropoda</taxon>
        <taxon>Hexapoda</taxon>
        <taxon>Insecta</taxon>
        <taxon>Pterygota</taxon>
        <taxon>Neoptera</taxon>
        <taxon>Paraneoptera</taxon>
        <taxon>Hemiptera</taxon>
        <taxon>Sternorrhyncha</taxon>
        <taxon>Aphidomorpha</taxon>
        <taxon>Aphidoidea</taxon>
        <taxon>Aphididae</taxon>
        <taxon>Aphidini</taxon>
        <taxon>Aphis</taxon>
        <taxon>Aphis</taxon>
    </lineage>
</organism>
<dbReference type="EMBL" id="VYZN01000020">
    <property type="protein sequence ID" value="KAE9536852.1"/>
    <property type="molecule type" value="Genomic_DNA"/>
</dbReference>
<evidence type="ECO:0000313" key="1">
    <source>
        <dbReference type="EMBL" id="KAE9536852.1"/>
    </source>
</evidence>
<evidence type="ECO:0000313" key="2">
    <source>
        <dbReference type="Proteomes" id="UP000475862"/>
    </source>
</evidence>
<comment type="caution">
    <text evidence="1">The sequence shown here is derived from an EMBL/GenBank/DDBJ whole genome shotgun (WGS) entry which is preliminary data.</text>
</comment>
<gene>
    <name evidence="1" type="ORF">AGLY_006914</name>
</gene>
<name>A0A6G0TQ39_APHGL</name>
<reference evidence="1 2" key="1">
    <citation type="submission" date="2019-08" db="EMBL/GenBank/DDBJ databases">
        <title>The genome of the soybean aphid Biotype 1, its phylome, world population structure and adaptation to the North American continent.</title>
        <authorList>
            <person name="Giordano R."/>
            <person name="Donthu R.K."/>
            <person name="Hernandez A.G."/>
            <person name="Wright C.L."/>
            <person name="Zimin A.V."/>
        </authorList>
    </citation>
    <scope>NUCLEOTIDE SEQUENCE [LARGE SCALE GENOMIC DNA]</scope>
    <source>
        <tissue evidence="1">Whole aphids</tissue>
    </source>
</reference>